<dbReference type="EMBL" id="BAAARJ010000018">
    <property type="protein sequence ID" value="GAA2629784.1"/>
    <property type="molecule type" value="Genomic_DNA"/>
</dbReference>
<keyword evidence="3" id="KW-1185">Reference proteome</keyword>
<name>A0ABN3QM66_9ACTN</name>
<evidence type="ECO:0000313" key="2">
    <source>
        <dbReference type="EMBL" id="GAA2629784.1"/>
    </source>
</evidence>
<proteinExistence type="predicted"/>
<evidence type="ECO:0000313" key="3">
    <source>
        <dbReference type="Proteomes" id="UP001501447"/>
    </source>
</evidence>
<protein>
    <submittedName>
        <fullName evidence="2">Uncharacterized protein</fullName>
    </submittedName>
</protein>
<gene>
    <name evidence="2" type="ORF">GCM10009863_51500</name>
</gene>
<organism evidence="2 3">
    <name type="scientific">Streptomyces axinellae</name>
    <dbReference type="NCBI Taxonomy" id="552788"/>
    <lineage>
        <taxon>Bacteria</taxon>
        <taxon>Bacillati</taxon>
        <taxon>Actinomycetota</taxon>
        <taxon>Actinomycetes</taxon>
        <taxon>Kitasatosporales</taxon>
        <taxon>Streptomycetaceae</taxon>
        <taxon>Streptomyces</taxon>
    </lineage>
</organism>
<evidence type="ECO:0000256" key="1">
    <source>
        <dbReference type="SAM" id="MobiDB-lite"/>
    </source>
</evidence>
<comment type="caution">
    <text evidence="2">The sequence shown here is derived from an EMBL/GenBank/DDBJ whole genome shotgun (WGS) entry which is preliminary data.</text>
</comment>
<sequence length="69" mass="7659">MYTTIPHRGSDLDKGDRVDLTDPPKHCGTPMKVADTPYGHRLDCFGDDCEIHTDPSGVLTELPFVTEED</sequence>
<feature type="compositionally biased region" description="Basic and acidic residues" evidence="1">
    <location>
        <begin position="8"/>
        <end position="25"/>
    </location>
</feature>
<dbReference type="Proteomes" id="UP001501447">
    <property type="component" value="Unassembled WGS sequence"/>
</dbReference>
<accession>A0ABN3QM66</accession>
<feature type="region of interest" description="Disordered" evidence="1">
    <location>
        <begin position="1"/>
        <end position="32"/>
    </location>
</feature>
<dbReference type="RefSeq" id="WP_344568914.1">
    <property type="nucleotide sequence ID" value="NZ_BAAARJ010000018.1"/>
</dbReference>
<reference evidence="2 3" key="1">
    <citation type="journal article" date="2019" name="Int. J. Syst. Evol. Microbiol.">
        <title>The Global Catalogue of Microorganisms (GCM) 10K type strain sequencing project: providing services to taxonomists for standard genome sequencing and annotation.</title>
        <authorList>
            <consortium name="The Broad Institute Genomics Platform"/>
            <consortium name="The Broad Institute Genome Sequencing Center for Infectious Disease"/>
            <person name="Wu L."/>
            <person name="Ma J."/>
        </authorList>
    </citation>
    <scope>NUCLEOTIDE SEQUENCE [LARGE SCALE GENOMIC DNA]</scope>
    <source>
        <strain evidence="2 3">JCM 16373</strain>
    </source>
</reference>